<organism evidence="2 3">
    <name type="scientific">Streptomyces similanensis</name>
    <dbReference type="NCBI Taxonomy" id="1274988"/>
    <lineage>
        <taxon>Bacteria</taxon>
        <taxon>Bacillati</taxon>
        <taxon>Actinomycetota</taxon>
        <taxon>Actinomycetes</taxon>
        <taxon>Kitasatosporales</taxon>
        <taxon>Streptomycetaceae</taxon>
        <taxon>Streptomyces</taxon>
    </lineage>
</organism>
<name>A0ABP9KW26_9ACTN</name>
<dbReference type="RefSeq" id="WP_425589058.1">
    <property type="nucleotide sequence ID" value="NZ_BAABKC010000067.1"/>
</dbReference>
<gene>
    <name evidence="2" type="ORF">GCM10023336_45460</name>
</gene>
<accession>A0ABP9KW26</accession>
<evidence type="ECO:0000313" key="3">
    <source>
        <dbReference type="Proteomes" id="UP001500124"/>
    </source>
</evidence>
<evidence type="ECO:0000313" key="2">
    <source>
        <dbReference type="EMBL" id="GAA5064942.1"/>
    </source>
</evidence>
<reference evidence="3" key="1">
    <citation type="journal article" date="2019" name="Int. J. Syst. Evol. Microbiol.">
        <title>The Global Catalogue of Microorganisms (GCM) 10K type strain sequencing project: providing services to taxonomists for standard genome sequencing and annotation.</title>
        <authorList>
            <consortium name="The Broad Institute Genomics Platform"/>
            <consortium name="The Broad Institute Genome Sequencing Center for Infectious Disease"/>
            <person name="Wu L."/>
            <person name="Ma J."/>
        </authorList>
    </citation>
    <scope>NUCLEOTIDE SEQUENCE [LARGE SCALE GENOMIC DNA]</scope>
    <source>
        <strain evidence="3">JCM 18410</strain>
    </source>
</reference>
<dbReference type="Pfam" id="PF13683">
    <property type="entry name" value="rve_3"/>
    <property type="match status" value="1"/>
</dbReference>
<sequence>MQGVFTTVRHARLEIFQWLTYYNARRRYSSLGYLSPVGAACQPASVSRDPISSNNGEHGEDPWALPVVVEDQ</sequence>
<dbReference type="InterPro" id="IPR001584">
    <property type="entry name" value="Integrase_cat-core"/>
</dbReference>
<evidence type="ECO:0000259" key="1">
    <source>
        <dbReference type="Pfam" id="PF13683"/>
    </source>
</evidence>
<protein>
    <recommendedName>
        <fullName evidence="1">Integrase catalytic domain-containing protein</fullName>
    </recommendedName>
</protein>
<dbReference type="EMBL" id="BAABKC010000067">
    <property type="protein sequence ID" value="GAA5064942.1"/>
    <property type="molecule type" value="Genomic_DNA"/>
</dbReference>
<keyword evidence="3" id="KW-1185">Reference proteome</keyword>
<proteinExistence type="predicted"/>
<feature type="domain" description="Integrase catalytic" evidence="1">
    <location>
        <begin position="5"/>
        <end position="36"/>
    </location>
</feature>
<dbReference type="Proteomes" id="UP001500124">
    <property type="component" value="Unassembled WGS sequence"/>
</dbReference>
<comment type="caution">
    <text evidence="2">The sequence shown here is derived from an EMBL/GenBank/DDBJ whole genome shotgun (WGS) entry which is preliminary data.</text>
</comment>